<evidence type="ECO:0000313" key="6">
    <source>
        <dbReference type="Proteomes" id="UP001153712"/>
    </source>
</evidence>
<dbReference type="SUPFAM" id="SSF55961">
    <property type="entry name" value="Bet v1-like"/>
    <property type="match status" value="1"/>
</dbReference>
<dbReference type="InterPro" id="IPR023393">
    <property type="entry name" value="START-like_dom_sf"/>
</dbReference>
<gene>
    <name evidence="5" type="ORF">PHYEVI_LOCUS8399</name>
</gene>
<dbReference type="InterPro" id="IPR005031">
    <property type="entry name" value="COQ10_START"/>
</dbReference>
<feature type="domain" description="Coenzyme Q-binding protein COQ10 START" evidence="4">
    <location>
        <begin position="46"/>
        <end position="177"/>
    </location>
</feature>
<evidence type="ECO:0000313" key="5">
    <source>
        <dbReference type="EMBL" id="CAG9862076.1"/>
    </source>
</evidence>
<comment type="similarity">
    <text evidence="1">Belongs to the COQ10 family.</text>
</comment>
<evidence type="ECO:0000256" key="3">
    <source>
        <dbReference type="ARBA" id="ARBA00024947"/>
    </source>
</evidence>
<dbReference type="PANTHER" id="PTHR12901">
    <property type="entry name" value="SPERM PROTEIN HOMOLOG"/>
    <property type="match status" value="1"/>
</dbReference>
<evidence type="ECO:0000256" key="2">
    <source>
        <dbReference type="ARBA" id="ARBA00011814"/>
    </source>
</evidence>
<protein>
    <recommendedName>
        <fullName evidence="4">Coenzyme Q-binding protein COQ10 START domain-containing protein</fullName>
    </recommendedName>
</protein>
<comment type="subunit">
    <text evidence="2">Interacts with coenzyme Q.</text>
</comment>
<dbReference type="GO" id="GO:0045333">
    <property type="term" value="P:cellular respiration"/>
    <property type="evidence" value="ECO:0007669"/>
    <property type="project" value="InterPro"/>
</dbReference>
<dbReference type="CDD" id="cd07813">
    <property type="entry name" value="COQ10p_like"/>
    <property type="match status" value="1"/>
</dbReference>
<evidence type="ECO:0000256" key="1">
    <source>
        <dbReference type="ARBA" id="ARBA00006885"/>
    </source>
</evidence>
<dbReference type="Proteomes" id="UP001153712">
    <property type="component" value="Chromosome 5"/>
</dbReference>
<reference evidence="5" key="1">
    <citation type="submission" date="2022-01" db="EMBL/GenBank/DDBJ databases">
        <authorList>
            <person name="King R."/>
        </authorList>
    </citation>
    <scope>NUCLEOTIDE SEQUENCE</scope>
</reference>
<dbReference type="InterPro" id="IPR044996">
    <property type="entry name" value="COQ10-like"/>
</dbReference>
<proteinExistence type="inferred from homology"/>
<dbReference type="Pfam" id="PF03364">
    <property type="entry name" value="Polyketide_cyc"/>
    <property type="match status" value="1"/>
</dbReference>
<keyword evidence="6" id="KW-1185">Reference proteome</keyword>
<dbReference type="Gene3D" id="3.30.530.20">
    <property type="match status" value="1"/>
</dbReference>
<comment type="function">
    <text evidence="3">Required for the function of coenzyme Q in the respiratory chain. May serve as a chaperone or may be involved in the transport of Q6 from its site of synthesis to the catalytic sites of the respiratory complexes.</text>
</comment>
<evidence type="ECO:0000259" key="4">
    <source>
        <dbReference type="Pfam" id="PF03364"/>
    </source>
</evidence>
<dbReference type="PANTHER" id="PTHR12901:SF10">
    <property type="entry name" value="COENZYME Q-BINDING PROTEIN COQ10, MITOCHONDRIAL"/>
    <property type="match status" value="1"/>
</dbReference>
<name>A0A9N9TPE4_PHYSR</name>
<dbReference type="OrthoDB" id="292693at2759"/>
<dbReference type="EMBL" id="OU900098">
    <property type="protein sequence ID" value="CAG9862076.1"/>
    <property type="molecule type" value="Genomic_DNA"/>
</dbReference>
<accession>A0A9N9TPE4</accession>
<organism evidence="5 6">
    <name type="scientific">Phyllotreta striolata</name>
    <name type="common">Striped flea beetle</name>
    <name type="synonym">Crioceris striolata</name>
    <dbReference type="NCBI Taxonomy" id="444603"/>
    <lineage>
        <taxon>Eukaryota</taxon>
        <taxon>Metazoa</taxon>
        <taxon>Ecdysozoa</taxon>
        <taxon>Arthropoda</taxon>
        <taxon>Hexapoda</taxon>
        <taxon>Insecta</taxon>
        <taxon>Pterygota</taxon>
        <taxon>Neoptera</taxon>
        <taxon>Endopterygota</taxon>
        <taxon>Coleoptera</taxon>
        <taxon>Polyphaga</taxon>
        <taxon>Cucujiformia</taxon>
        <taxon>Chrysomeloidea</taxon>
        <taxon>Chrysomelidae</taxon>
        <taxon>Galerucinae</taxon>
        <taxon>Alticini</taxon>
        <taxon>Phyllotreta</taxon>
    </lineage>
</organism>
<sequence length="205" mass="23749">MTTKQLSQNDKLSVKSFLYNNVLSRIMVLTFLVKTPSYRAKKLVCFSRDEMYNIVSDVQNYESFLPFCTRSTITESTFDDGVSKQWSATLEIGFPPITENFTSTVVANRPHSVQAFCTDGKLFEYLETTWIFDKAPSGDAQTCVIDFSVRFKFRSVFYAHLASIFFNKLVQNMEKSFIEEARRRYGREAAPVFEMETHNDEDFKT</sequence>
<dbReference type="GO" id="GO:0048039">
    <property type="term" value="F:ubiquinone binding"/>
    <property type="evidence" value="ECO:0007669"/>
    <property type="project" value="InterPro"/>
</dbReference>
<dbReference type="AlphaFoldDB" id="A0A9N9TPE4"/>
<dbReference type="GO" id="GO:0005739">
    <property type="term" value="C:mitochondrion"/>
    <property type="evidence" value="ECO:0007669"/>
    <property type="project" value="TreeGrafter"/>
</dbReference>